<dbReference type="Gene3D" id="3.30.1330.10">
    <property type="entry name" value="PurM-like, N-terminal domain"/>
    <property type="match status" value="1"/>
</dbReference>
<dbReference type="RefSeq" id="WP_041101537.1">
    <property type="nucleotide sequence ID" value="NZ_JARTHD010000039.1"/>
</dbReference>
<sequence>MKRDVIYTNGLVLAADNSGSVGEKPGDTVKADYETVGYFSARVALMECLAAGGEPFAAVLQNFAGEAAWKSLIKGIERAADQAGCRIEITGSTETNFTMSESAVSITVIGRHIRRAEPFDREAVCYAVIGKPLVGPEVLAEPDYVAPLSLFRQVLEAEGVKSVWPVGSKGIIHEMRNVTNNEELQIEHIQCSLDASKSAGPATCFLLAVTLEEAQRLEALCRPLYTPVGVQL</sequence>
<evidence type="ECO:0000313" key="2">
    <source>
        <dbReference type="EMBL" id="KIL76957.1"/>
    </source>
</evidence>
<evidence type="ECO:0000313" key="3">
    <source>
        <dbReference type="Proteomes" id="UP000031982"/>
    </source>
</evidence>
<accession>A0ABR5AQB2</accession>
<name>A0ABR5AQB2_BACBA</name>
<comment type="caution">
    <text evidence="2">The sequence shown here is derived from an EMBL/GenBank/DDBJ whole genome shotgun (WGS) entry which is preliminary data.</text>
</comment>
<keyword evidence="3" id="KW-1185">Reference proteome</keyword>
<proteinExistence type="predicted"/>
<reference evidence="2 3" key="1">
    <citation type="submission" date="2015-01" db="EMBL/GenBank/DDBJ databases">
        <title>Genome Assembly of Bacillus badius MTCC 1458.</title>
        <authorList>
            <person name="Verma A."/>
            <person name="Khatri I."/>
            <person name="Mual P."/>
            <person name="Subramanian S."/>
            <person name="Krishnamurthi S."/>
        </authorList>
    </citation>
    <scope>NUCLEOTIDE SEQUENCE [LARGE SCALE GENOMIC DNA]</scope>
    <source>
        <strain evidence="2 3">MTCC 1458</strain>
    </source>
</reference>
<dbReference type="Pfam" id="PF00586">
    <property type="entry name" value="AIRS"/>
    <property type="match status" value="1"/>
</dbReference>
<evidence type="ECO:0000259" key="1">
    <source>
        <dbReference type="Pfam" id="PF00586"/>
    </source>
</evidence>
<dbReference type="InterPro" id="IPR016188">
    <property type="entry name" value="PurM-like_N"/>
</dbReference>
<organism evidence="2 3">
    <name type="scientific">Bacillus badius</name>
    <dbReference type="NCBI Taxonomy" id="1455"/>
    <lineage>
        <taxon>Bacteria</taxon>
        <taxon>Bacillati</taxon>
        <taxon>Bacillota</taxon>
        <taxon>Bacilli</taxon>
        <taxon>Bacillales</taxon>
        <taxon>Bacillaceae</taxon>
        <taxon>Pseudobacillus</taxon>
    </lineage>
</organism>
<gene>
    <name evidence="2" type="ORF">SD77_1917</name>
</gene>
<feature type="domain" description="PurM-like N-terminal" evidence="1">
    <location>
        <begin position="28"/>
        <end position="111"/>
    </location>
</feature>
<protein>
    <submittedName>
        <fullName evidence="2">Alpha-ribazole-5-phosphate synthase CblS</fullName>
    </submittedName>
</protein>
<dbReference type="InterPro" id="IPR036921">
    <property type="entry name" value="PurM-like_N_sf"/>
</dbReference>
<dbReference type="EMBL" id="JXLP01000019">
    <property type="protein sequence ID" value="KIL76957.1"/>
    <property type="molecule type" value="Genomic_DNA"/>
</dbReference>
<dbReference type="SUPFAM" id="SSF55326">
    <property type="entry name" value="PurM N-terminal domain-like"/>
    <property type="match status" value="1"/>
</dbReference>
<dbReference type="Proteomes" id="UP000031982">
    <property type="component" value="Unassembled WGS sequence"/>
</dbReference>